<feature type="transmembrane region" description="Helical" evidence="4">
    <location>
        <begin position="139"/>
        <end position="157"/>
    </location>
</feature>
<dbReference type="Proteomes" id="UP000295447">
    <property type="component" value="Unassembled WGS sequence"/>
</dbReference>
<comment type="similarity">
    <text evidence="2">Belongs to the ABC-2 integral membrane protein family.</text>
</comment>
<organism evidence="5 6">
    <name type="scientific">Kribbella kalugense</name>
    <dbReference type="NCBI Taxonomy" id="2512221"/>
    <lineage>
        <taxon>Bacteria</taxon>
        <taxon>Bacillati</taxon>
        <taxon>Actinomycetota</taxon>
        <taxon>Actinomycetes</taxon>
        <taxon>Propionibacteriales</taxon>
        <taxon>Kribbellaceae</taxon>
        <taxon>Kribbella</taxon>
    </lineage>
</organism>
<evidence type="ECO:0000256" key="2">
    <source>
        <dbReference type="ARBA" id="ARBA00007783"/>
    </source>
</evidence>
<proteinExistence type="inferred from homology"/>
<evidence type="ECO:0000256" key="4">
    <source>
        <dbReference type="SAM" id="Phobius"/>
    </source>
</evidence>
<gene>
    <name evidence="5" type="ORF">EV650_5218</name>
</gene>
<dbReference type="AlphaFoldDB" id="A0A4R7ZMG8"/>
<dbReference type="GO" id="GO:0015920">
    <property type="term" value="P:lipopolysaccharide transport"/>
    <property type="evidence" value="ECO:0007669"/>
    <property type="project" value="TreeGrafter"/>
</dbReference>
<keyword evidence="4" id="KW-0472">Membrane</keyword>
<dbReference type="GO" id="GO:0005886">
    <property type="term" value="C:plasma membrane"/>
    <property type="evidence" value="ECO:0007669"/>
    <property type="project" value="UniProtKB-SubCell"/>
</dbReference>
<keyword evidence="4" id="KW-1133">Transmembrane helix</keyword>
<keyword evidence="4" id="KW-0812">Transmembrane</keyword>
<sequence length="288" mass="32567">MNATSVDEEFNPSVHVYEPHKVGLPALRPYFKALWQRREFAAEMSRTNIRAANTNTFFGQVWLVLNPLLLALVYYLLTDIIAGGGAKVGAAERFAHMCAGLFAFYYFSGAMTAGAASVVGGGKLLMNQSFPRMLLPLSAVRTAFFRFLPTLVVYLGIHMVMRQKLHWQMLLAPAFLIMLTFFAAGMGMIFAALQVYFRDTTSFLPYFVRIWLYMSPVLWFAEQAPPKFKGFIQYNPLYPLLGGWADLLVKGAIPKWQMWAGGGFWAILAFVVGSLFFMSREREFVVRL</sequence>
<protein>
    <submittedName>
        <fullName evidence="5">Teichoic acid transport system permease protein</fullName>
    </submittedName>
</protein>
<dbReference type="PANTHER" id="PTHR30413">
    <property type="entry name" value="INNER MEMBRANE TRANSPORT PERMEASE"/>
    <property type="match status" value="1"/>
</dbReference>
<comment type="subcellular location">
    <subcellularLocation>
        <location evidence="1">Cell inner membrane</location>
        <topology evidence="1">Multi-pass membrane protein</topology>
    </subcellularLocation>
</comment>
<dbReference type="PANTHER" id="PTHR30413:SF8">
    <property type="entry name" value="TRANSPORT PERMEASE PROTEIN"/>
    <property type="match status" value="1"/>
</dbReference>
<feature type="transmembrane region" description="Helical" evidence="4">
    <location>
        <begin position="203"/>
        <end position="221"/>
    </location>
</feature>
<feature type="transmembrane region" description="Helical" evidence="4">
    <location>
        <begin position="169"/>
        <end position="197"/>
    </location>
</feature>
<evidence type="ECO:0000256" key="3">
    <source>
        <dbReference type="ARBA" id="ARBA00022448"/>
    </source>
</evidence>
<name>A0A4R7ZMG8_9ACTN</name>
<feature type="transmembrane region" description="Helical" evidence="4">
    <location>
        <begin position="57"/>
        <end position="77"/>
    </location>
</feature>
<dbReference type="RefSeq" id="WP_134121587.1">
    <property type="nucleotide sequence ID" value="NZ_SODF01000002.1"/>
</dbReference>
<dbReference type="OrthoDB" id="4186295at2"/>
<comment type="caution">
    <text evidence="5">The sequence shown here is derived from an EMBL/GenBank/DDBJ whole genome shotgun (WGS) entry which is preliminary data.</text>
</comment>
<feature type="transmembrane region" description="Helical" evidence="4">
    <location>
        <begin position="98"/>
        <end position="119"/>
    </location>
</feature>
<keyword evidence="3" id="KW-0813">Transport</keyword>
<evidence type="ECO:0000256" key="1">
    <source>
        <dbReference type="ARBA" id="ARBA00004429"/>
    </source>
</evidence>
<dbReference type="EMBL" id="SODF01000002">
    <property type="protein sequence ID" value="TDW18625.1"/>
    <property type="molecule type" value="Genomic_DNA"/>
</dbReference>
<evidence type="ECO:0000313" key="5">
    <source>
        <dbReference type="EMBL" id="TDW18625.1"/>
    </source>
</evidence>
<accession>A0A4R7ZMG8</accession>
<evidence type="ECO:0000313" key="6">
    <source>
        <dbReference type="Proteomes" id="UP000295447"/>
    </source>
</evidence>
<keyword evidence="6" id="KW-1185">Reference proteome</keyword>
<reference evidence="5 6" key="1">
    <citation type="submission" date="2019-03" db="EMBL/GenBank/DDBJ databases">
        <title>Genomic Encyclopedia of Type Strains, Phase III (KMG-III): the genomes of soil and plant-associated and newly described type strains.</title>
        <authorList>
            <person name="Whitman W."/>
        </authorList>
    </citation>
    <scope>NUCLEOTIDE SEQUENCE [LARGE SCALE GENOMIC DNA]</scope>
    <source>
        <strain evidence="5 6">VKM Ac-2570</strain>
    </source>
</reference>
<feature type="transmembrane region" description="Helical" evidence="4">
    <location>
        <begin position="259"/>
        <end position="278"/>
    </location>
</feature>